<dbReference type="PANTHER" id="PTHR10656">
    <property type="entry name" value="CELL FATE DETERMINING PROTEIN MAB21-RELATED"/>
    <property type="match status" value="1"/>
</dbReference>
<dbReference type="EMBL" id="JAIWYP010000002">
    <property type="protein sequence ID" value="KAH3874329.1"/>
    <property type="molecule type" value="Genomic_DNA"/>
</dbReference>
<dbReference type="Proteomes" id="UP000828390">
    <property type="component" value="Unassembled WGS sequence"/>
</dbReference>
<comment type="caution">
    <text evidence="2">The sequence shown here is derived from an EMBL/GenBank/DDBJ whole genome shotgun (WGS) entry which is preliminary data.</text>
</comment>
<proteinExistence type="predicted"/>
<dbReference type="Gene3D" id="1.10.1410.40">
    <property type="match status" value="1"/>
</dbReference>
<reference evidence="2" key="2">
    <citation type="submission" date="2020-11" db="EMBL/GenBank/DDBJ databases">
        <authorList>
            <person name="McCartney M.A."/>
            <person name="Auch B."/>
            <person name="Kono T."/>
            <person name="Mallez S."/>
            <person name="Becker A."/>
            <person name="Gohl D.M."/>
            <person name="Silverstein K.A.T."/>
            <person name="Koren S."/>
            <person name="Bechman K.B."/>
            <person name="Herman A."/>
            <person name="Abrahante J.E."/>
            <person name="Garbe J."/>
        </authorList>
    </citation>
    <scope>NUCLEOTIDE SEQUENCE</scope>
    <source>
        <strain evidence="2">Duluth1</strain>
        <tissue evidence="2">Whole animal</tissue>
    </source>
</reference>
<dbReference type="InterPro" id="IPR046906">
    <property type="entry name" value="Mab-21_HhH/H2TH-like"/>
</dbReference>
<dbReference type="AlphaFoldDB" id="A0A9D4MES5"/>
<accession>A0A9D4MES5</accession>
<evidence type="ECO:0000313" key="2">
    <source>
        <dbReference type="EMBL" id="KAH3874329.1"/>
    </source>
</evidence>
<keyword evidence="3" id="KW-1185">Reference proteome</keyword>
<reference evidence="2" key="1">
    <citation type="journal article" date="2019" name="bioRxiv">
        <title>The Genome of the Zebra Mussel, Dreissena polymorpha: A Resource for Invasive Species Research.</title>
        <authorList>
            <person name="McCartney M.A."/>
            <person name="Auch B."/>
            <person name="Kono T."/>
            <person name="Mallez S."/>
            <person name="Zhang Y."/>
            <person name="Obille A."/>
            <person name="Becker A."/>
            <person name="Abrahante J.E."/>
            <person name="Garbe J."/>
            <person name="Badalamenti J.P."/>
            <person name="Herman A."/>
            <person name="Mangelson H."/>
            <person name="Liachko I."/>
            <person name="Sullivan S."/>
            <person name="Sone E.D."/>
            <person name="Koren S."/>
            <person name="Silverstein K.A.T."/>
            <person name="Beckman K.B."/>
            <person name="Gohl D.M."/>
        </authorList>
    </citation>
    <scope>NUCLEOTIDE SEQUENCE</scope>
    <source>
        <strain evidence="2">Duluth1</strain>
        <tissue evidence="2">Whole animal</tissue>
    </source>
</reference>
<evidence type="ECO:0000313" key="3">
    <source>
        <dbReference type="Proteomes" id="UP000828390"/>
    </source>
</evidence>
<name>A0A9D4MES5_DREPO</name>
<dbReference type="Pfam" id="PF20266">
    <property type="entry name" value="Mab-21_C"/>
    <property type="match status" value="1"/>
</dbReference>
<dbReference type="InterPro" id="IPR024810">
    <property type="entry name" value="MAB21L/cGLR"/>
</dbReference>
<evidence type="ECO:0000259" key="1">
    <source>
        <dbReference type="Pfam" id="PF20266"/>
    </source>
</evidence>
<sequence length="365" mass="41578">MAEGGIRRSQLKTGSDPIFSTLYRNHSQASRNNVERASLEVCNIMTRLGYGEIRRRRSEKAREFAMSTNIRANEFTTITSGYKAEGLSCIFESDLDTLIVMKRILCVEAGTDLETIPCDTHVFIMRTREYPGHCRLIHERQPSRVNEVIYNALCDDKNGDTLLSSALFLHEFSSDRVKRPGVINYEVAGPSTPHSTLGLFFFDEVVALCCHCPSILNVWATRSRHWPSPSIVQKVESLGAYVTPIGFKGSEYKHLEWRICFNAGETEIVNNLNETQAKVYVMLKMILNDVLKPNNKETSYVLKNIIFWQAERNPQTLFTARSLLYWLHDGLRELQTVIAQKQLSYNMIPERNLIASCSMDDALHG</sequence>
<feature type="domain" description="Mab-21-like HhH/H2TH-like" evidence="1">
    <location>
        <begin position="278"/>
        <end position="360"/>
    </location>
</feature>
<protein>
    <recommendedName>
        <fullName evidence="1">Mab-21-like HhH/H2TH-like domain-containing protein</fullName>
    </recommendedName>
</protein>
<gene>
    <name evidence="2" type="ORF">DPMN_037571</name>
</gene>
<dbReference type="PANTHER" id="PTHR10656:SF69">
    <property type="entry name" value="MAB-21-LIKE HHH_H2TH-LIKE DOMAIN-CONTAINING PROTEIN"/>
    <property type="match status" value="1"/>
</dbReference>
<dbReference type="SMART" id="SM01265">
    <property type="entry name" value="Mab-21"/>
    <property type="match status" value="1"/>
</dbReference>
<organism evidence="2 3">
    <name type="scientific">Dreissena polymorpha</name>
    <name type="common">Zebra mussel</name>
    <name type="synonym">Mytilus polymorpha</name>
    <dbReference type="NCBI Taxonomy" id="45954"/>
    <lineage>
        <taxon>Eukaryota</taxon>
        <taxon>Metazoa</taxon>
        <taxon>Spiralia</taxon>
        <taxon>Lophotrochozoa</taxon>
        <taxon>Mollusca</taxon>
        <taxon>Bivalvia</taxon>
        <taxon>Autobranchia</taxon>
        <taxon>Heteroconchia</taxon>
        <taxon>Euheterodonta</taxon>
        <taxon>Imparidentia</taxon>
        <taxon>Neoheterodontei</taxon>
        <taxon>Myida</taxon>
        <taxon>Dreissenoidea</taxon>
        <taxon>Dreissenidae</taxon>
        <taxon>Dreissena</taxon>
    </lineage>
</organism>